<evidence type="ECO:0000313" key="3">
    <source>
        <dbReference type="EMBL" id="CAE7923472.1"/>
    </source>
</evidence>
<comment type="caution">
    <text evidence="3">The sequence shown here is derived from an EMBL/GenBank/DDBJ whole genome shotgun (WGS) entry which is preliminary data.</text>
</comment>
<dbReference type="InterPro" id="IPR029058">
    <property type="entry name" value="AB_hydrolase_fold"/>
</dbReference>
<dbReference type="Gene3D" id="3.40.50.1820">
    <property type="entry name" value="alpha/beta hydrolase"/>
    <property type="match status" value="1"/>
</dbReference>
<evidence type="ECO:0000259" key="2">
    <source>
        <dbReference type="Pfam" id="PF12697"/>
    </source>
</evidence>
<dbReference type="EMBL" id="CAJNJA010078852">
    <property type="protein sequence ID" value="CAE7923472.1"/>
    <property type="molecule type" value="Genomic_DNA"/>
</dbReference>
<dbReference type="Pfam" id="PF12697">
    <property type="entry name" value="Abhydrolase_6"/>
    <property type="match status" value="1"/>
</dbReference>
<feature type="non-terminal residue" evidence="3">
    <location>
        <position position="1"/>
    </location>
</feature>
<accession>A0A813BRV5</accession>
<evidence type="ECO:0000256" key="1">
    <source>
        <dbReference type="SAM" id="MobiDB-lite"/>
    </source>
</evidence>
<organism evidence="3 4">
    <name type="scientific">Symbiodinium necroappetens</name>
    <dbReference type="NCBI Taxonomy" id="1628268"/>
    <lineage>
        <taxon>Eukaryota</taxon>
        <taxon>Sar</taxon>
        <taxon>Alveolata</taxon>
        <taxon>Dinophyceae</taxon>
        <taxon>Suessiales</taxon>
        <taxon>Symbiodiniaceae</taxon>
        <taxon>Symbiodinium</taxon>
    </lineage>
</organism>
<name>A0A813BRV5_9DINO</name>
<dbReference type="Proteomes" id="UP000601435">
    <property type="component" value="Unassembled WGS sequence"/>
</dbReference>
<feature type="region of interest" description="Disordered" evidence="1">
    <location>
        <begin position="183"/>
        <end position="203"/>
    </location>
</feature>
<keyword evidence="4" id="KW-1185">Reference proteome</keyword>
<sequence>VLQVPNSLGSLLAWLCRPRAVEPSCCFLYLHGFPDQSLDHRKELSSYGQLRPTLPQRLAAQLLAARPEAAFAAFNFSGTPGSDASCPFRDKTVTQELSDTLAMISYLRERWPGLPIHVIGISTGAIVASLLRGVDAIGDITITTIAGLKNVQRGLCFDFDKVQQQAFDSDGECWKEFWLPRESPSNPPEAKFDGVCSNTGSEGSERWEKAHLPLAAAYREDFLKLDLPTAISTGTAPLLVLHGDRDRSVPLENGQ</sequence>
<protein>
    <recommendedName>
        <fullName evidence="2">AB hydrolase-1 domain-containing protein</fullName>
    </recommendedName>
</protein>
<gene>
    <name evidence="3" type="ORF">SNEC2469_LOCUS31909</name>
</gene>
<proteinExistence type="predicted"/>
<reference evidence="3" key="1">
    <citation type="submission" date="2021-02" db="EMBL/GenBank/DDBJ databases">
        <authorList>
            <person name="Dougan E. K."/>
            <person name="Rhodes N."/>
            <person name="Thang M."/>
            <person name="Chan C."/>
        </authorList>
    </citation>
    <scope>NUCLEOTIDE SEQUENCE</scope>
</reference>
<dbReference type="InterPro" id="IPR000073">
    <property type="entry name" value="AB_hydrolase_1"/>
</dbReference>
<dbReference type="OrthoDB" id="431885at2759"/>
<feature type="non-terminal residue" evidence="3">
    <location>
        <position position="255"/>
    </location>
</feature>
<dbReference type="AlphaFoldDB" id="A0A813BRV5"/>
<dbReference type="SUPFAM" id="SSF53474">
    <property type="entry name" value="alpha/beta-Hydrolases"/>
    <property type="match status" value="1"/>
</dbReference>
<evidence type="ECO:0000313" key="4">
    <source>
        <dbReference type="Proteomes" id="UP000601435"/>
    </source>
</evidence>
<feature type="domain" description="AB hydrolase-1" evidence="2">
    <location>
        <begin position="28"/>
        <end position="250"/>
    </location>
</feature>